<name>A0A1A2TVE9_MYCNT</name>
<evidence type="ECO:0000313" key="2">
    <source>
        <dbReference type="EMBL" id="OBH80468.1"/>
    </source>
</evidence>
<keyword evidence="1" id="KW-1133">Transmembrane helix</keyword>
<keyword evidence="1" id="KW-0472">Membrane</keyword>
<reference evidence="2 3" key="1">
    <citation type="submission" date="2016-06" db="EMBL/GenBank/DDBJ databases">
        <authorList>
            <person name="Kjaerup R.B."/>
            <person name="Dalgaard T.S."/>
            <person name="Juul-Madsen H.R."/>
        </authorList>
    </citation>
    <scope>NUCLEOTIDE SEQUENCE [LARGE SCALE GENOMIC DNA]</scope>
    <source>
        <strain evidence="2 3">E152</strain>
    </source>
</reference>
<proteinExistence type="predicted"/>
<dbReference type="OrthoDB" id="5488443at2"/>
<evidence type="ECO:0000256" key="1">
    <source>
        <dbReference type="SAM" id="Phobius"/>
    </source>
</evidence>
<organism evidence="2 3">
    <name type="scientific">Mycobacterium mantenii</name>
    <dbReference type="NCBI Taxonomy" id="560555"/>
    <lineage>
        <taxon>Bacteria</taxon>
        <taxon>Bacillati</taxon>
        <taxon>Actinomycetota</taxon>
        <taxon>Actinomycetes</taxon>
        <taxon>Mycobacteriales</taxon>
        <taxon>Mycobacteriaceae</taxon>
        <taxon>Mycobacterium</taxon>
        <taxon>Mycobacterium avium complex (MAC)</taxon>
    </lineage>
</organism>
<sequence length="382" mass="42142">MSGQCSDDIERLANRLGFSCEHTSPWMTLRNPLHLVNWTLPVLELLVVAGAALALWWAIRRLRRDRDPANIVIWFATVIYLLIVEPPLYFPTVFGVDDSIGAVFAHNVFTVQFMYDRLPIYIVALYPAMMTVAYEVVRSLGVFRDWGAVVGAVCVGFVHNCFYEIFDQLGPQLRWWAWNTDNAINHPMLASVPMSSVLLFATVGPACVALFAQLLVTRPIERGRRLSRITLIGRTFGVAVLVPVGLVVANLPILLAGGGHPDSALRRTLYFAILAAFAVVAIPILLRQWRNSAFTPSARNPFVAIFGSAFLIVLGALWLSAMPAYRNASHGVTSDGTPTGNLIYAMVCFLLAAVLTMSVTIRSGRPSALARRKQPVRHEVTP</sequence>
<evidence type="ECO:0000313" key="3">
    <source>
        <dbReference type="Proteomes" id="UP000092389"/>
    </source>
</evidence>
<protein>
    <submittedName>
        <fullName evidence="2">Uncharacterized protein</fullName>
    </submittedName>
</protein>
<feature type="transmembrane region" description="Helical" evidence="1">
    <location>
        <begin position="35"/>
        <end position="59"/>
    </location>
</feature>
<keyword evidence="1" id="KW-0812">Transmembrane</keyword>
<dbReference type="EMBL" id="LZJU01000018">
    <property type="protein sequence ID" value="OBH80468.1"/>
    <property type="molecule type" value="Genomic_DNA"/>
</dbReference>
<dbReference type="Proteomes" id="UP000092389">
    <property type="component" value="Unassembled WGS sequence"/>
</dbReference>
<feature type="transmembrane region" description="Helical" evidence="1">
    <location>
        <begin position="301"/>
        <end position="321"/>
    </location>
</feature>
<feature type="transmembrane region" description="Helical" evidence="1">
    <location>
        <begin position="269"/>
        <end position="289"/>
    </location>
</feature>
<gene>
    <name evidence="2" type="ORF">A5683_14810</name>
</gene>
<dbReference type="RefSeq" id="WP_067907619.1">
    <property type="nucleotide sequence ID" value="NZ_LZJP01000046.1"/>
</dbReference>
<accession>A0A1A2TVE9</accession>
<feature type="transmembrane region" description="Helical" evidence="1">
    <location>
        <begin position="197"/>
        <end position="216"/>
    </location>
</feature>
<feature type="transmembrane region" description="Helical" evidence="1">
    <location>
        <begin position="146"/>
        <end position="166"/>
    </location>
</feature>
<feature type="transmembrane region" description="Helical" evidence="1">
    <location>
        <begin position="341"/>
        <end position="361"/>
    </location>
</feature>
<feature type="transmembrane region" description="Helical" evidence="1">
    <location>
        <begin position="118"/>
        <end position="137"/>
    </location>
</feature>
<feature type="transmembrane region" description="Helical" evidence="1">
    <location>
        <begin position="71"/>
        <end position="90"/>
    </location>
</feature>
<feature type="transmembrane region" description="Helical" evidence="1">
    <location>
        <begin position="236"/>
        <end position="257"/>
    </location>
</feature>
<comment type="caution">
    <text evidence="2">The sequence shown here is derived from an EMBL/GenBank/DDBJ whole genome shotgun (WGS) entry which is preliminary data.</text>
</comment>
<dbReference type="AlphaFoldDB" id="A0A1A2TVE9"/>